<reference evidence="1 2" key="1">
    <citation type="submission" date="2023-01" db="EMBL/GenBank/DDBJ databases">
        <title>Analysis of 21 Apiospora genomes using comparative genomics revels a genus with tremendous synthesis potential of carbohydrate active enzymes and secondary metabolites.</title>
        <authorList>
            <person name="Sorensen T."/>
        </authorList>
    </citation>
    <scope>NUCLEOTIDE SEQUENCE [LARGE SCALE GENOMIC DNA]</scope>
    <source>
        <strain evidence="1 2">CBS 24483</strain>
    </source>
</reference>
<name>A0ABR1QBK4_9PEZI</name>
<evidence type="ECO:0000313" key="1">
    <source>
        <dbReference type="EMBL" id="KAK7951343.1"/>
    </source>
</evidence>
<gene>
    <name evidence="1" type="ORF">PG986_007071</name>
</gene>
<dbReference type="Proteomes" id="UP001391051">
    <property type="component" value="Unassembled WGS sequence"/>
</dbReference>
<proteinExistence type="predicted"/>
<comment type="caution">
    <text evidence="1">The sequence shown here is derived from an EMBL/GenBank/DDBJ whole genome shotgun (WGS) entry which is preliminary data.</text>
</comment>
<organism evidence="1 2">
    <name type="scientific">Apiospora aurea</name>
    <dbReference type="NCBI Taxonomy" id="335848"/>
    <lineage>
        <taxon>Eukaryota</taxon>
        <taxon>Fungi</taxon>
        <taxon>Dikarya</taxon>
        <taxon>Ascomycota</taxon>
        <taxon>Pezizomycotina</taxon>
        <taxon>Sordariomycetes</taxon>
        <taxon>Xylariomycetidae</taxon>
        <taxon>Amphisphaeriales</taxon>
        <taxon>Apiosporaceae</taxon>
        <taxon>Apiospora</taxon>
    </lineage>
</organism>
<evidence type="ECO:0000313" key="2">
    <source>
        <dbReference type="Proteomes" id="UP001391051"/>
    </source>
</evidence>
<protein>
    <submittedName>
        <fullName evidence="1">Uncharacterized protein</fullName>
    </submittedName>
</protein>
<sequence length="99" mass="10820">MALATQLTQNFTRIPSAADAPGSLRVPNDEKLDPRVYCPLACSVVQIVIVGLLEALKQNNTIPLEIPSEQLAEESLVPCIANCEDARQKGWKPEQPQPQ</sequence>
<keyword evidence="2" id="KW-1185">Reference proteome</keyword>
<dbReference type="RefSeq" id="XP_066699405.1">
    <property type="nucleotide sequence ID" value="XM_066843293.1"/>
</dbReference>
<dbReference type="EMBL" id="JAQQWE010000005">
    <property type="protein sequence ID" value="KAK7951343.1"/>
    <property type="molecule type" value="Genomic_DNA"/>
</dbReference>
<accession>A0ABR1QBK4</accession>
<dbReference type="GeneID" id="92076355"/>